<evidence type="ECO:0000313" key="20">
    <source>
        <dbReference type="Proteomes" id="UP000028864"/>
    </source>
</evidence>
<evidence type="ECO:0000256" key="5">
    <source>
        <dbReference type="ARBA" id="ARBA00022475"/>
    </source>
</evidence>
<evidence type="ECO:0000256" key="7">
    <source>
        <dbReference type="ARBA" id="ARBA00022692"/>
    </source>
</evidence>
<evidence type="ECO:0000256" key="9">
    <source>
        <dbReference type="ARBA" id="ARBA00022989"/>
    </source>
</evidence>
<comment type="similarity">
    <text evidence="3">In the N-terminal section; belongs to the ATPase B chain family.</text>
</comment>
<dbReference type="Pfam" id="PF00430">
    <property type="entry name" value="ATP-synt_B"/>
    <property type="match status" value="1"/>
</dbReference>
<dbReference type="HAMAP" id="MF_01416">
    <property type="entry name" value="ATP_synth_delta_bact"/>
    <property type="match status" value="1"/>
</dbReference>
<keyword evidence="13 17" id="KW-0066">ATP synthesis</keyword>
<evidence type="ECO:0000256" key="10">
    <source>
        <dbReference type="ARBA" id="ARBA00023065"/>
    </source>
</evidence>
<dbReference type="NCBIfam" id="TIGR01145">
    <property type="entry name" value="ATP_synt_delta"/>
    <property type="match status" value="1"/>
</dbReference>
<keyword evidence="6" id="KW-0138">CF(0)</keyword>
<keyword evidence="9 18" id="KW-1133">Transmembrane helix</keyword>
<gene>
    <name evidence="17" type="primary">atpH</name>
    <name evidence="19" type="ORF">BN1047_03840</name>
</gene>
<comment type="function">
    <text evidence="17">This protein is part of the stalk that links CF(0) to CF(1). It either transmits conformational changes from CF(0) to CF(1) or is implicated in proton conduction.</text>
</comment>
<evidence type="ECO:0000256" key="6">
    <source>
        <dbReference type="ARBA" id="ARBA00022547"/>
    </source>
</evidence>
<dbReference type="EMBL" id="LK021339">
    <property type="protein sequence ID" value="CDQ45938.1"/>
    <property type="molecule type" value="Genomic_DNA"/>
</dbReference>
<dbReference type="InterPro" id="IPR000711">
    <property type="entry name" value="ATPase_OSCP/dsu"/>
</dbReference>
<evidence type="ECO:0000256" key="8">
    <source>
        <dbReference type="ARBA" id="ARBA00022781"/>
    </source>
</evidence>
<keyword evidence="8 17" id="KW-0375">Hydrogen ion transport</keyword>
<organism evidence="19 20">
    <name type="scientific">Mycolicibacterium neoaurum</name>
    <name type="common">Mycobacterium neoaurum</name>
    <dbReference type="NCBI Taxonomy" id="1795"/>
    <lineage>
        <taxon>Bacteria</taxon>
        <taxon>Bacillati</taxon>
        <taxon>Actinomycetota</taxon>
        <taxon>Actinomycetes</taxon>
        <taxon>Mycobacteriales</taxon>
        <taxon>Mycobacteriaceae</taxon>
        <taxon>Mycolicibacterium</taxon>
    </lineage>
</organism>
<dbReference type="InterPro" id="IPR028987">
    <property type="entry name" value="ATP_synth_B-like_membr_sf"/>
</dbReference>
<dbReference type="CDD" id="cd06503">
    <property type="entry name" value="ATP-synt_Fo_b"/>
    <property type="match status" value="1"/>
</dbReference>
<accession>A0AAV2WQ28</accession>
<feature type="transmembrane region" description="Helical" evidence="18">
    <location>
        <begin position="6"/>
        <end position="23"/>
    </location>
</feature>
<evidence type="ECO:0000256" key="3">
    <source>
        <dbReference type="ARBA" id="ARBA00010811"/>
    </source>
</evidence>
<evidence type="ECO:0000256" key="16">
    <source>
        <dbReference type="ARBA" id="ARBA00025830"/>
    </source>
</evidence>
<keyword evidence="12" id="KW-0511">Multifunctional enzyme</keyword>
<evidence type="ECO:0000256" key="12">
    <source>
        <dbReference type="ARBA" id="ARBA00023268"/>
    </source>
</evidence>
<dbReference type="Pfam" id="PF00213">
    <property type="entry name" value="OSCP"/>
    <property type="match status" value="1"/>
</dbReference>
<dbReference type="AlphaFoldDB" id="A0AAV2WQ28"/>
<protein>
    <recommendedName>
        <fullName evidence="17">ATP synthase subunit delta</fullName>
    </recommendedName>
    <alternativeName>
        <fullName evidence="17">ATP synthase F(1) sector subunit delta</fullName>
    </alternativeName>
    <alternativeName>
        <fullName evidence="17">F-type ATPase subunit delta</fullName>
        <shortName evidence="17">F-ATPase subunit delta</shortName>
    </alternativeName>
</protein>
<dbReference type="RefSeq" id="WP_030136032.1">
    <property type="nucleotide sequence ID" value="NZ_LK021339.1"/>
</dbReference>
<comment type="similarity">
    <text evidence="2">In the C-terminal section; belongs to the ATPase delta chain family.</text>
</comment>
<proteinExistence type="inferred from homology"/>
<comment type="function">
    <text evidence="15 17">F(1)F(0) ATP synthase produces ATP from ADP in the presence of a proton or sodium gradient. F-type ATPases consist of two structural domains, F(1) containing the extramembraneous catalytic core and F(0) containing the membrane proton channel, linked together by a central stalk and a peripheral stalk. During catalysis, ATP synthesis in the catalytic domain of F(1) is coupled via a rotary mechanism of the central stalk subunits to proton translocation.</text>
</comment>
<dbReference type="GO" id="GO:0005886">
    <property type="term" value="C:plasma membrane"/>
    <property type="evidence" value="ECO:0007669"/>
    <property type="project" value="UniProtKB-SubCell"/>
</dbReference>
<evidence type="ECO:0000256" key="17">
    <source>
        <dbReference type="HAMAP-Rule" id="MF_01416"/>
    </source>
</evidence>
<comment type="subunit">
    <text evidence="16">F-type ATPases have 2 components, F(1) - the catalytic core - and F(0) - the membrane proton channel. F(1) has five subunits: alpha(3), beta(3), gamma(1), delta(1), epsilon(1). F(0) has three main subunits: a(1), b(2) and c(10-14). The alpha and beta chains form an alternating ring which encloses part of the gamma chain. F(1) is attached to F(0) by a central stalk formed by the gamma and epsilon chains, while a peripheral stalk is formed by the delta and b chains.</text>
</comment>
<dbReference type="InterPro" id="IPR002146">
    <property type="entry name" value="ATP_synth_b/b'su_bac/chlpt"/>
</dbReference>
<evidence type="ECO:0000256" key="13">
    <source>
        <dbReference type="ARBA" id="ARBA00023310"/>
    </source>
</evidence>
<evidence type="ECO:0000256" key="4">
    <source>
        <dbReference type="ARBA" id="ARBA00022448"/>
    </source>
</evidence>
<keyword evidence="7 18" id="KW-0812">Transmembrane</keyword>
<evidence type="ECO:0000256" key="2">
    <source>
        <dbReference type="ARBA" id="ARBA00010377"/>
    </source>
</evidence>
<evidence type="ECO:0000256" key="15">
    <source>
        <dbReference type="ARBA" id="ARBA00025198"/>
    </source>
</evidence>
<dbReference type="GO" id="GO:0045259">
    <property type="term" value="C:proton-transporting ATP synthase complex"/>
    <property type="evidence" value="ECO:0007669"/>
    <property type="project" value="UniProtKB-KW"/>
</dbReference>
<keyword evidence="11 17" id="KW-0472">Membrane</keyword>
<comment type="similarity">
    <text evidence="17">Belongs to the ATPase delta chain family.</text>
</comment>
<comment type="function">
    <text evidence="14">This fusion protein includes a component of the F(0) channel (subunit b) and of the F(1) subunit (subunit delta). Two copies of subunit b and one of delta together form the peripheral 'stator' stalk which links F(1) to F(0).</text>
</comment>
<dbReference type="NCBIfam" id="NF009961">
    <property type="entry name" value="PRK13428.1"/>
    <property type="match status" value="1"/>
</dbReference>
<reference evidence="19" key="1">
    <citation type="submission" date="2014-05" db="EMBL/GenBank/DDBJ databases">
        <authorList>
            <person name="Urmite Genomes"/>
        </authorList>
    </citation>
    <scope>NUCLEOTIDE SEQUENCE</scope>
    <source>
        <strain evidence="19">DSM 44074</strain>
    </source>
</reference>
<keyword evidence="5 17" id="KW-1003">Cell membrane</keyword>
<dbReference type="PANTHER" id="PTHR11910">
    <property type="entry name" value="ATP SYNTHASE DELTA CHAIN"/>
    <property type="match status" value="1"/>
</dbReference>
<evidence type="ECO:0000256" key="18">
    <source>
        <dbReference type="SAM" id="Phobius"/>
    </source>
</evidence>
<dbReference type="GO" id="GO:0046933">
    <property type="term" value="F:proton-transporting ATP synthase activity, rotational mechanism"/>
    <property type="evidence" value="ECO:0007669"/>
    <property type="project" value="UniProtKB-UniRule"/>
</dbReference>
<keyword evidence="4 17" id="KW-0813">Transport</keyword>
<sequence length="443" mass="46934">MSIFIGQLIGFAVIVFILSKWVVPLIKGLMVKQQEAIRVALAESAEAAKKLADADAMHAKALADAAAESNHVTDEARHDSERIKAQLAEQAVQDAERIKAQGGQQVHLLRQQVVRELRMGLGEEAVTKAAELVRAHVADPAAQAATVDRFLDDLDQMAPSEVNFETGMTVGLRAASRAALAELVSEFDSVASGLDSNGLTTLADDLTAVAKLLLGESTLKKHLAEPTDNPTAKLALADRLLAGKIGDPALKLVRTAVAQRWSTEANLIDGIEHIARLALLQRAGVAGEVDEVEDHLFRFGRVLDTEPRLSALLSDYTAPADGRVALLDKVVGDASNSTAAALLAQTVTLLRGERADEAVIDLAELAVARRGEIVAHVSAAADLTDAQQERLTAVLTRIYGHPVSVQLHVDPELLGGLSITVGDEVIDGSIASRLAAAQTQLPD</sequence>
<reference evidence="19" key="2">
    <citation type="submission" date="2015-09" db="EMBL/GenBank/DDBJ databases">
        <title>Draft genome sequence of Mycobacterium neoaurum DSM 44074.</title>
        <authorList>
            <person name="Croce O."/>
            <person name="Robert C."/>
            <person name="Raoult D."/>
            <person name="Drancourt M."/>
        </authorList>
    </citation>
    <scope>NUCLEOTIDE SEQUENCE</scope>
    <source>
        <strain evidence="19">DSM 44074</strain>
    </source>
</reference>
<dbReference type="SUPFAM" id="SSF81573">
    <property type="entry name" value="F1F0 ATP synthase subunit B, membrane domain"/>
    <property type="match status" value="1"/>
</dbReference>
<evidence type="ECO:0000256" key="14">
    <source>
        <dbReference type="ARBA" id="ARBA00024925"/>
    </source>
</evidence>
<name>A0AAV2WQ28_MYCNE</name>
<comment type="subcellular location">
    <subcellularLocation>
        <location evidence="17">Cell membrane</location>
        <topology evidence="17">Peripheral membrane protein</topology>
    </subcellularLocation>
    <subcellularLocation>
        <location evidence="1">Cell membrane</location>
        <topology evidence="1">Single-pass membrane protein</topology>
    </subcellularLocation>
</comment>
<evidence type="ECO:0000256" key="1">
    <source>
        <dbReference type="ARBA" id="ARBA00004162"/>
    </source>
</evidence>
<evidence type="ECO:0000256" key="11">
    <source>
        <dbReference type="ARBA" id="ARBA00023136"/>
    </source>
</evidence>
<keyword evidence="10 17" id="KW-0406">Ion transport</keyword>
<keyword evidence="17" id="KW-0139">CF(1)</keyword>
<dbReference type="NCBIfam" id="NF009967">
    <property type="entry name" value="PRK13430.1"/>
    <property type="match status" value="1"/>
</dbReference>
<evidence type="ECO:0000313" key="19">
    <source>
        <dbReference type="EMBL" id="CDQ45938.1"/>
    </source>
</evidence>
<dbReference type="Proteomes" id="UP000028864">
    <property type="component" value="Unassembled WGS sequence"/>
</dbReference>